<feature type="domain" description="J" evidence="2">
    <location>
        <begin position="7"/>
        <end position="74"/>
    </location>
</feature>
<gene>
    <name evidence="3" type="ORF">WJX81_001295</name>
</gene>
<dbReference type="InterPro" id="IPR002939">
    <property type="entry name" value="DnaJ_C"/>
</dbReference>
<dbReference type="InterPro" id="IPR001623">
    <property type="entry name" value="DnaJ_domain"/>
</dbReference>
<comment type="caution">
    <text evidence="3">The sequence shown here is derived from an EMBL/GenBank/DDBJ whole genome shotgun (WGS) entry which is preliminary data.</text>
</comment>
<accession>A0AAW1RXR6</accession>
<proteinExistence type="predicted"/>
<dbReference type="CDD" id="cd10747">
    <property type="entry name" value="DnaJ_C"/>
    <property type="match status" value="1"/>
</dbReference>
<dbReference type="SMART" id="SM00271">
    <property type="entry name" value="DnaJ"/>
    <property type="match status" value="1"/>
</dbReference>
<evidence type="ECO:0000313" key="4">
    <source>
        <dbReference type="Proteomes" id="UP001445335"/>
    </source>
</evidence>
<dbReference type="InterPro" id="IPR036869">
    <property type="entry name" value="J_dom_sf"/>
</dbReference>
<dbReference type="EMBL" id="JALJOU010000020">
    <property type="protein sequence ID" value="KAK9838097.1"/>
    <property type="molecule type" value="Genomic_DNA"/>
</dbReference>
<name>A0AAW1RXR6_9CHLO</name>
<dbReference type="PROSITE" id="PS00636">
    <property type="entry name" value="DNAJ_1"/>
    <property type="match status" value="1"/>
</dbReference>
<dbReference type="PRINTS" id="PR00625">
    <property type="entry name" value="JDOMAIN"/>
</dbReference>
<evidence type="ECO:0000256" key="1">
    <source>
        <dbReference type="ARBA" id="ARBA00023186"/>
    </source>
</evidence>
<keyword evidence="4" id="KW-1185">Reference proteome</keyword>
<dbReference type="SUPFAM" id="SSF49493">
    <property type="entry name" value="HSP40/DnaJ peptide-binding domain"/>
    <property type="match status" value="2"/>
</dbReference>
<keyword evidence="1" id="KW-0143">Chaperone</keyword>
<dbReference type="SUPFAM" id="SSF46565">
    <property type="entry name" value="Chaperone J-domain"/>
    <property type="match status" value="1"/>
</dbReference>
<dbReference type="Pfam" id="PF01556">
    <property type="entry name" value="DnaJ_C"/>
    <property type="match status" value="1"/>
</dbReference>
<dbReference type="InterPro" id="IPR008971">
    <property type="entry name" value="HSP40/DnaJ_pept-bd"/>
</dbReference>
<reference evidence="3 4" key="1">
    <citation type="journal article" date="2024" name="Nat. Commun.">
        <title>Phylogenomics reveals the evolutionary origins of lichenization in chlorophyte algae.</title>
        <authorList>
            <person name="Puginier C."/>
            <person name="Libourel C."/>
            <person name="Otte J."/>
            <person name="Skaloud P."/>
            <person name="Haon M."/>
            <person name="Grisel S."/>
            <person name="Petersen M."/>
            <person name="Berrin J.G."/>
            <person name="Delaux P.M."/>
            <person name="Dal Grande F."/>
            <person name="Keller J."/>
        </authorList>
    </citation>
    <scope>NUCLEOTIDE SEQUENCE [LARGE SCALE GENOMIC DNA]</scope>
    <source>
        <strain evidence="3 4">SAG 245.80</strain>
    </source>
</reference>
<dbReference type="PANTHER" id="PTHR24078">
    <property type="entry name" value="DNAJ HOMOLOG SUBFAMILY C MEMBER"/>
    <property type="match status" value="1"/>
</dbReference>
<dbReference type="PROSITE" id="PS50076">
    <property type="entry name" value="DNAJ_2"/>
    <property type="match status" value="1"/>
</dbReference>
<dbReference type="Gene3D" id="2.60.260.20">
    <property type="entry name" value="Urease metallochaperone UreE, N-terminal domain"/>
    <property type="match status" value="2"/>
</dbReference>
<dbReference type="CDD" id="cd06257">
    <property type="entry name" value="DnaJ"/>
    <property type="match status" value="1"/>
</dbReference>
<dbReference type="GO" id="GO:0005829">
    <property type="term" value="C:cytosol"/>
    <property type="evidence" value="ECO:0007669"/>
    <property type="project" value="TreeGrafter"/>
</dbReference>
<dbReference type="InterPro" id="IPR051339">
    <property type="entry name" value="DnaJ_subfamily_B"/>
</dbReference>
<dbReference type="Gene3D" id="1.10.287.110">
    <property type="entry name" value="DnaJ domain"/>
    <property type="match status" value="1"/>
</dbReference>
<dbReference type="GO" id="GO:0051082">
    <property type="term" value="F:unfolded protein binding"/>
    <property type="evidence" value="ECO:0007669"/>
    <property type="project" value="InterPro"/>
</dbReference>
<evidence type="ECO:0000313" key="3">
    <source>
        <dbReference type="EMBL" id="KAK9838097.1"/>
    </source>
</evidence>
<dbReference type="Pfam" id="PF00226">
    <property type="entry name" value="DnaJ"/>
    <property type="match status" value="1"/>
</dbReference>
<protein>
    <recommendedName>
        <fullName evidence="2">J domain-containing protein</fullName>
    </recommendedName>
</protein>
<sequence>MDQGEPCYYKRLGVHRTAKPEDIRKAFRRYALANHPDKAPPEQREEAKRRFQAAHEAFQVLSDAEKRQAYDLEGSFASSGTPVCRKGANEFRDIFREFFGAPPDAFEFGSPTTDFFARHAFGSGGLFGGGLGSGISTSFETNMEAPLTLTLEELFAGGAKCLSVHRRIYDAASGSSMRVREEVTINITPGWQEGQRLTLTGKGNEAPGRGAGNLMLVVRQALHAHFERRGDDLLHNAEVPLLLALAGGPVPVQALDGRPLQVAAPGVITPDSELVVRGEGMPHIEGGGRGDLRVRCRIAFPQRLSPLQLAQLQAVLC</sequence>
<dbReference type="Proteomes" id="UP001445335">
    <property type="component" value="Unassembled WGS sequence"/>
</dbReference>
<dbReference type="PANTHER" id="PTHR24078:SF562">
    <property type="entry name" value="DNAJ DOMAIN CONTAINING PROTEIN"/>
    <property type="match status" value="1"/>
</dbReference>
<evidence type="ECO:0000259" key="2">
    <source>
        <dbReference type="PROSITE" id="PS50076"/>
    </source>
</evidence>
<dbReference type="InterPro" id="IPR018253">
    <property type="entry name" value="DnaJ_domain_CS"/>
</dbReference>
<dbReference type="FunFam" id="2.60.260.20:FF:000013">
    <property type="entry name" value="DnaJ subfamily B member 11"/>
    <property type="match status" value="1"/>
</dbReference>
<organism evidence="3 4">
    <name type="scientific">Elliptochloris bilobata</name>
    <dbReference type="NCBI Taxonomy" id="381761"/>
    <lineage>
        <taxon>Eukaryota</taxon>
        <taxon>Viridiplantae</taxon>
        <taxon>Chlorophyta</taxon>
        <taxon>core chlorophytes</taxon>
        <taxon>Trebouxiophyceae</taxon>
        <taxon>Trebouxiophyceae incertae sedis</taxon>
        <taxon>Elliptochloris clade</taxon>
        <taxon>Elliptochloris</taxon>
    </lineage>
</organism>
<dbReference type="AlphaFoldDB" id="A0AAW1RXR6"/>
<dbReference type="GO" id="GO:0051087">
    <property type="term" value="F:protein-folding chaperone binding"/>
    <property type="evidence" value="ECO:0007669"/>
    <property type="project" value="TreeGrafter"/>
</dbReference>
<dbReference type="GO" id="GO:0006457">
    <property type="term" value="P:protein folding"/>
    <property type="evidence" value="ECO:0007669"/>
    <property type="project" value="InterPro"/>
</dbReference>